<reference evidence="2" key="1">
    <citation type="submission" date="2019-12" db="EMBL/GenBank/DDBJ databases">
        <authorList>
            <person name="Cremers G."/>
        </authorList>
    </citation>
    <scope>NUCLEOTIDE SEQUENCE</scope>
    <source>
        <strain evidence="2">Vvax</strain>
    </source>
</reference>
<feature type="region of interest" description="Disordered" evidence="1">
    <location>
        <begin position="307"/>
        <end position="345"/>
    </location>
</feature>
<feature type="compositionally biased region" description="Acidic residues" evidence="1">
    <location>
        <begin position="324"/>
        <end position="337"/>
    </location>
</feature>
<evidence type="ECO:0000313" key="2">
    <source>
        <dbReference type="EMBL" id="CAA2101253.1"/>
    </source>
</evidence>
<gene>
    <name evidence="2" type="ORF">VVAX_01152</name>
</gene>
<dbReference type="NCBIfam" id="TIGR02270">
    <property type="entry name" value="TIGR02270 family protein"/>
    <property type="match status" value="1"/>
</dbReference>
<protein>
    <recommendedName>
        <fullName evidence="3">TIGR02270 family protein</fullName>
    </recommendedName>
</protein>
<evidence type="ECO:0000256" key="1">
    <source>
        <dbReference type="SAM" id="MobiDB-lite"/>
    </source>
</evidence>
<evidence type="ECO:0008006" key="3">
    <source>
        <dbReference type="Google" id="ProtNLM"/>
    </source>
</evidence>
<dbReference type="EMBL" id="LR743507">
    <property type="protein sequence ID" value="CAA2101253.1"/>
    <property type="molecule type" value="Genomic_DNA"/>
</dbReference>
<organism evidence="2">
    <name type="scientific">Variovorax paradoxus</name>
    <dbReference type="NCBI Taxonomy" id="34073"/>
    <lineage>
        <taxon>Bacteria</taxon>
        <taxon>Pseudomonadati</taxon>
        <taxon>Pseudomonadota</taxon>
        <taxon>Betaproteobacteria</taxon>
        <taxon>Burkholderiales</taxon>
        <taxon>Comamonadaceae</taxon>
        <taxon>Variovorax</taxon>
    </lineage>
</organism>
<proteinExistence type="predicted"/>
<sequence length="420" mass="44968">MSHVRMPIADVVFRHTEEAAMLRNTRSFVVRAPHVALRHLARQDERLAAHLDGMAEAGDFAARAAGAALERAGVGEAFAATVHAIGNRDAAALERLLSLAEALPDAARGVISAFGWVDASSLRGITSRLLESPTPFRREVGLASCAMHRVDGSTAAADALGDADPGLRSRALCVIAQQGRTGLLARCTGAMADADPACAWHAARAAVLLGDRHGAVAALHDAASAHGDLRARSLDLVLKLCEPGETHEHLKALSQEPDAMRMLVRGVGTAGDPHYVPWLLQQMEVPALARLAGESLSLITGIDLSDAGLERKPPEDAEPGPSEDPGDEDVSTDEDDGLPWPDPQRVSAWWSANADRWQPGARYFMGSPPAVERCIEVLRAGFQRQRGAAAEHLCLLRPGTWLFPTRAPAWRQQRWLDGAH</sequence>
<name>A0A679IW52_VARPD</name>
<dbReference type="InterPro" id="IPR011959">
    <property type="entry name" value="CHP02270"/>
</dbReference>
<dbReference type="AlphaFoldDB" id="A0A679IW52"/>
<accession>A0A679IW52</accession>